<dbReference type="InterPro" id="IPR029058">
    <property type="entry name" value="AB_hydrolase_fold"/>
</dbReference>
<organism evidence="2 3">
    <name type="scientific">Lentisphaera araneosa HTCC2155</name>
    <dbReference type="NCBI Taxonomy" id="313628"/>
    <lineage>
        <taxon>Bacteria</taxon>
        <taxon>Pseudomonadati</taxon>
        <taxon>Lentisphaerota</taxon>
        <taxon>Lentisphaeria</taxon>
        <taxon>Lentisphaerales</taxon>
        <taxon>Lentisphaeraceae</taxon>
        <taxon>Lentisphaera</taxon>
    </lineage>
</organism>
<dbReference type="InterPro" id="IPR003140">
    <property type="entry name" value="PLipase/COase/thioEstase"/>
</dbReference>
<dbReference type="AlphaFoldDB" id="A6DLN2"/>
<dbReference type="Proteomes" id="UP000004947">
    <property type="component" value="Unassembled WGS sequence"/>
</dbReference>
<protein>
    <recommendedName>
        <fullName evidence="1">Phospholipase/carboxylesterase/thioesterase domain-containing protein</fullName>
    </recommendedName>
</protein>
<dbReference type="eggNOG" id="ENOG502ZSF3">
    <property type="taxonomic scope" value="Bacteria"/>
</dbReference>
<dbReference type="Gene3D" id="3.40.50.1820">
    <property type="entry name" value="alpha/beta hydrolase"/>
    <property type="match status" value="1"/>
</dbReference>
<proteinExistence type="predicted"/>
<dbReference type="STRING" id="313628.LNTAR_05226"/>
<evidence type="ECO:0000313" key="2">
    <source>
        <dbReference type="EMBL" id="EDM27487.1"/>
    </source>
</evidence>
<reference evidence="2 3" key="1">
    <citation type="journal article" date="2010" name="J. Bacteriol.">
        <title>Genome sequence of Lentisphaera araneosa HTCC2155T, the type species of the order Lentisphaerales in the phylum Lentisphaerae.</title>
        <authorList>
            <person name="Thrash J.C."/>
            <person name="Cho J.C."/>
            <person name="Vergin K.L."/>
            <person name="Morris R.M."/>
            <person name="Giovannoni S.J."/>
        </authorList>
    </citation>
    <scope>NUCLEOTIDE SEQUENCE [LARGE SCALE GENOMIC DNA]</scope>
    <source>
        <strain evidence="2 3">HTCC2155</strain>
    </source>
</reference>
<feature type="domain" description="Phospholipase/carboxylesterase/thioesterase" evidence="1">
    <location>
        <begin position="158"/>
        <end position="354"/>
    </location>
</feature>
<dbReference type="EMBL" id="ABCK01000009">
    <property type="protein sequence ID" value="EDM27487.1"/>
    <property type="molecule type" value="Genomic_DNA"/>
</dbReference>
<dbReference type="GO" id="GO:0016787">
    <property type="term" value="F:hydrolase activity"/>
    <property type="evidence" value="ECO:0007669"/>
    <property type="project" value="InterPro"/>
</dbReference>
<gene>
    <name evidence="2" type="ORF">LNTAR_05226</name>
</gene>
<name>A6DLN2_9BACT</name>
<dbReference type="SUPFAM" id="SSF53474">
    <property type="entry name" value="alpha/beta-Hydrolases"/>
    <property type="match status" value="1"/>
</dbReference>
<evidence type="ECO:0000259" key="1">
    <source>
        <dbReference type="Pfam" id="PF02230"/>
    </source>
</evidence>
<evidence type="ECO:0000313" key="3">
    <source>
        <dbReference type="Proteomes" id="UP000004947"/>
    </source>
</evidence>
<keyword evidence="3" id="KW-1185">Reference proteome</keyword>
<dbReference type="Pfam" id="PF02230">
    <property type="entry name" value="Abhydrolase_2"/>
    <property type="match status" value="1"/>
</dbReference>
<accession>A6DLN2</accession>
<comment type="caution">
    <text evidence="2">The sequence shown here is derived from an EMBL/GenBank/DDBJ whole genome shotgun (WGS) entry which is preliminary data.</text>
</comment>
<sequence length="364" mass="41441">MRSILLIYLISLSTLFSSPLKDYPEPVFKIEIPPIPSKEFGKYDLSQHDVQFLSSTASKNVREGKLDLAIQFQYWAHQANKNDGLYELACYYSLNKNIDASVYYLQKAAISEGTFYDFVIDDEDLIPVMNSKYWEQLRPWLKKCSYAWRNSGYSRINIIEPQNKISKILLIGLHGYGSKPEDFASPDDQEFANKHQVTFVGISASLAMENNSFMWSENIPKDYKHITKLLKTKGINLATENRTIILIGFSQGAQLSTEILARHPNLFKGIIALCPGAKYDSQLHKAKPKPNLGQKKAVIICGAEEHSGNLKLSKSNFEWLRQHKAKVSYTKIEGMGHSFPNNYYLALEDYLSYVLNDKVSNQAN</sequence>